<reference evidence="1" key="1">
    <citation type="submission" date="2020-05" db="EMBL/GenBank/DDBJ databases">
        <title>Large-scale comparative analyses of tick genomes elucidate their genetic diversity and vector capacities.</title>
        <authorList>
            <person name="Jia N."/>
            <person name="Wang J."/>
            <person name="Shi W."/>
            <person name="Du L."/>
            <person name="Sun Y."/>
            <person name="Zhan W."/>
            <person name="Jiang J."/>
            <person name="Wang Q."/>
            <person name="Zhang B."/>
            <person name="Ji P."/>
            <person name="Sakyi L.B."/>
            <person name="Cui X."/>
            <person name="Yuan T."/>
            <person name="Jiang B."/>
            <person name="Yang W."/>
            <person name="Lam T.T.-Y."/>
            <person name="Chang Q."/>
            <person name="Ding S."/>
            <person name="Wang X."/>
            <person name="Zhu J."/>
            <person name="Ruan X."/>
            <person name="Zhao L."/>
            <person name="Wei J."/>
            <person name="Que T."/>
            <person name="Du C."/>
            <person name="Cheng J."/>
            <person name="Dai P."/>
            <person name="Han X."/>
            <person name="Huang E."/>
            <person name="Gao Y."/>
            <person name="Liu J."/>
            <person name="Shao H."/>
            <person name="Ye R."/>
            <person name="Li L."/>
            <person name="Wei W."/>
            <person name="Wang X."/>
            <person name="Wang C."/>
            <person name="Yang T."/>
            <person name="Huo Q."/>
            <person name="Li W."/>
            <person name="Guo W."/>
            <person name="Chen H."/>
            <person name="Zhou L."/>
            <person name="Ni X."/>
            <person name="Tian J."/>
            <person name="Zhou Y."/>
            <person name="Sheng Y."/>
            <person name="Liu T."/>
            <person name="Pan Y."/>
            <person name="Xia L."/>
            <person name="Li J."/>
            <person name="Zhao F."/>
            <person name="Cao W."/>
        </authorList>
    </citation>
    <scope>NUCLEOTIDE SEQUENCE</scope>
    <source>
        <strain evidence="1">Dsil-2018</strain>
    </source>
</reference>
<dbReference type="EMBL" id="CM023477">
    <property type="protein sequence ID" value="KAH7937835.1"/>
    <property type="molecule type" value="Genomic_DNA"/>
</dbReference>
<evidence type="ECO:0000313" key="2">
    <source>
        <dbReference type="Proteomes" id="UP000821865"/>
    </source>
</evidence>
<name>A0ACB8CAG3_DERSI</name>
<accession>A0ACB8CAG3</accession>
<dbReference type="Proteomes" id="UP000821865">
    <property type="component" value="Chromosome 8"/>
</dbReference>
<keyword evidence="2" id="KW-1185">Reference proteome</keyword>
<comment type="caution">
    <text evidence="1">The sequence shown here is derived from an EMBL/GenBank/DDBJ whole genome shotgun (WGS) entry which is preliminary data.</text>
</comment>
<gene>
    <name evidence="1" type="ORF">HPB49_016583</name>
</gene>
<sequence>MSTAPKNHSRRKLKSKRSFGSASSCPSNLPSNMKPSLPELFALHALEQKPNEGERRCDVARNAREAATSKPYLKGELLTTPRTTSSSDSSEPNSDRKQYEVSAFEVVENPTSFIREEQVIVREKPQPKALTGSNVVAIVKQLREFLQENDRSQEDDLLKALSPSKAQQIVAFLDRHPGFRVLHEHLYSLIYYQHSDDQDDDCNCSSLVHDEASTGPCLASTNGSGRQYVGARYNESQSARASLPRSNYGAAVYGDDKAEKAPNQERLDPGALTSSMRVTSPTGGAGHLRCRGPYPWMGPCPVH</sequence>
<protein>
    <submittedName>
        <fullName evidence="1">Uncharacterized protein</fullName>
    </submittedName>
</protein>
<evidence type="ECO:0000313" key="1">
    <source>
        <dbReference type="EMBL" id="KAH7937835.1"/>
    </source>
</evidence>
<proteinExistence type="predicted"/>
<organism evidence="1 2">
    <name type="scientific">Dermacentor silvarum</name>
    <name type="common">Tick</name>
    <dbReference type="NCBI Taxonomy" id="543639"/>
    <lineage>
        <taxon>Eukaryota</taxon>
        <taxon>Metazoa</taxon>
        <taxon>Ecdysozoa</taxon>
        <taxon>Arthropoda</taxon>
        <taxon>Chelicerata</taxon>
        <taxon>Arachnida</taxon>
        <taxon>Acari</taxon>
        <taxon>Parasitiformes</taxon>
        <taxon>Ixodida</taxon>
        <taxon>Ixodoidea</taxon>
        <taxon>Ixodidae</taxon>
        <taxon>Rhipicephalinae</taxon>
        <taxon>Dermacentor</taxon>
    </lineage>
</organism>